<dbReference type="PROSITE" id="PS51257">
    <property type="entry name" value="PROKAR_LIPOPROTEIN"/>
    <property type="match status" value="1"/>
</dbReference>
<keyword evidence="3" id="KW-1185">Reference proteome</keyword>
<dbReference type="EMBL" id="SMLM01000001">
    <property type="protein sequence ID" value="TFZ05567.1"/>
    <property type="molecule type" value="Genomic_DNA"/>
</dbReference>
<comment type="caution">
    <text evidence="2">The sequence shown here is derived from an EMBL/GenBank/DDBJ whole genome shotgun (WGS) entry which is preliminary data.</text>
</comment>
<evidence type="ECO:0008006" key="4">
    <source>
        <dbReference type="Google" id="ProtNLM"/>
    </source>
</evidence>
<dbReference type="OrthoDB" id="8889545at2"/>
<gene>
    <name evidence="2" type="ORF">EZ313_02540</name>
</gene>
<name>A0A4Z0C1S4_9BURK</name>
<dbReference type="Gene3D" id="2.60.120.180">
    <property type="match status" value="1"/>
</dbReference>
<proteinExistence type="predicted"/>
<evidence type="ECO:0000256" key="1">
    <source>
        <dbReference type="SAM" id="SignalP"/>
    </source>
</evidence>
<dbReference type="AlphaFoldDB" id="A0A4Z0C1S4"/>
<evidence type="ECO:0000313" key="3">
    <source>
        <dbReference type="Proteomes" id="UP000298180"/>
    </source>
</evidence>
<dbReference type="SUPFAM" id="SSF49899">
    <property type="entry name" value="Concanavalin A-like lectins/glucanases"/>
    <property type="match status" value="1"/>
</dbReference>
<protein>
    <recommendedName>
        <fullName evidence="4">Glycoside hydrolase family 16 protein</fullName>
    </recommendedName>
</protein>
<dbReference type="Proteomes" id="UP000298180">
    <property type="component" value="Unassembled WGS sequence"/>
</dbReference>
<organism evidence="2 3">
    <name type="scientific">Ramlibacter henchirensis</name>
    <dbReference type="NCBI Taxonomy" id="204072"/>
    <lineage>
        <taxon>Bacteria</taxon>
        <taxon>Pseudomonadati</taxon>
        <taxon>Pseudomonadota</taxon>
        <taxon>Betaproteobacteria</taxon>
        <taxon>Burkholderiales</taxon>
        <taxon>Comamonadaceae</taxon>
        <taxon>Ramlibacter</taxon>
    </lineage>
</organism>
<reference evidence="2 3" key="1">
    <citation type="submission" date="2019-03" db="EMBL/GenBank/DDBJ databases">
        <title>Ramlibacter henchirensis DSM 14656, whole genome shotgun sequence.</title>
        <authorList>
            <person name="Zhang X."/>
            <person name="Feng G."/>
            <person name="Zhu H."/>
        </authorList>
    </citation>
    <scope>NUCLEOTIDE SEQUENCE [LARGE SCALE GENOMIC DNA]</scope>
    <source>
        <strain evidence="2 3">DSM 14656</strain>
    </source>
</reference>
<feature type="signal peptide" evidence="1">
    <location>
        <begin position="1"/>
        <end position="19"/>
    </location>
</feature>
<dbReference type="RefSeq" id="WP_135261649.1">
    <property type="nucleotide sequence ID" value="NZ_SMLM01000001.1"/>
</dbReference>
<dbReference type="GO" id="GO:0004553">
    <property type="term" value="F:hydrolase activity, hydrolyzing O-glycosyl compounds"/>
    <property type="evidence" value="ECO:0007669"/>
    <property type="project" value="InterPro"/>
</dbReference>
<feature type="chain" id="PRO_5021449801" description="Glycoside hydrolase family 16 protein" evidence="1">
    <location>
        <begin position="20"/>
        <end position="365"/>
    </location>
</feature>
<dbReference type="InterPro" id="IPR013320">
    <property type="entry name" value="ConA-like_dom_sf"/>
</dbReference>
<accession>A0A4Z0C1S4</accession>
<dbReference type="InterPro" id="IPR013319">
    <property type="entry name" value="GH11/12"/>
</dbReference>
<sequence length="365" mass="38819">MTRQILFRAGPVAALAILAACGGGGGGALDSGSTTTGVQVAQSETVLAGSTRTEPPEIPVAASSNAWLQVGNPDDAYWMEDNRWGQSGITEGPNAHQFEQQIGVSPNVGPNGEVAFRMKWRWPNPPGSAEVKGFPSVLNGRRPGYYSTGTTVDGDPVRLPNGSTLQQAPTGHTPGTLFPMQLPVKSLKAKFNFAHLSAPTGQGQLTFDIWLQSGAKQDTGFLNSSITHEIMVPLSHWGNYGAHNVPDGRKPHWFDHTATIGGKEYHVYATKSAADGCLRYDFMNLNGSYGRTGWKMIAFVPAVLPADPGEIDLAAIINYVATRADSCGEKWAVGNEHVASVELGVEPVAGAGDITVYDYKVWGAK</sequence>
<keyword evidence="1" id="KW-0732">Signal</keyword>
<evidence type="ECO:0000313" key="2">
    <source>
        <dbReference type="EMBL" id="TFZ05567.1"/>
    </source>
</evidence>